<dbReference type="AlphaFoldDB" id="A0A5D2W2T3"/>
<evidence type="ECO:0000313" key="2">
    <source>
        <dbReference type="EMBL" id="TYI95945.1"/>
    </source>
</evidence>
<evidence type="ECO:0000256" key="1">
    <source>
        <dbReference type="SAM" id="Phobius"/>
    </source>
</evidence>
<dbReference type="EMBL" id="CM017649">
    <property type="protein sequence ID" value="TYI95945.1"/>
    <property type="molecule type" value="Genomic_DNA"/>
</dbReference>
<reference evidence="2 3" key="1">
    <citation type="submission" date="2019-07" db="EMBL/GenBank/DDBJ databases">
        <title>WGS assembly of Gossypium mustelinum.</title>
        <authorList>
            <person name="Chen Z.J."/>
            <person name="Sreedasyam A."/>
            <person name="Ando A."/>
            <person name="Song Q."/>
            <person name="De L."/>
            <person name="Hulse-Kemp A."/>
            <person name="Ding M."/>
            <person name="Ye W."/>
            <person name="Kirkbride R."/>
            <person name="Jenkins J."/>
            <person name="Plott C."/>
            <person name="Lovell J."/>
            <person name="Lin Y.-M."/>
            <person name="Vaughn R."/>
            <person name="Liu B."/>
            <person name="Li W."/>
            <person name="Simpson S."/>
            <person name="Scheffler B."/>
            <person name="Saski C."/>
            <person name="Grover C."/>
            <person name="Hu G."/>
            <person name="Conover J."/>
            <person name="Carlson J."/>
            <person name="Shu S."/>
            <person name="Boston L."/>
            <person name="Williams M."/>
            <person name="Peterson D."/>
            <person name="Mcgee K."/>
            <person name="Jones D."/>
            <person name="Wendel J."/>
            <person name="Stelly D."/>
            <person name="Grimwood J."/>
            <person name="Schmutz J."/>
        </authorList>
    </citation>
    <scope>NUCLEOTIDE SEQUENCE [LARGE SCALE GENOMIC DNA]</scope>
    <source>
        <strain evidence="2">1408120.09</strain>
    </source>
</reference>
<organism evidence="2 3">
    <name type="scientific">Gossypium mustelinum</name>
    <name type="common">Cotton</name>
    <name type="synonym">Gossypium caicoense</name>
    <dbReference type="NCBI Taxonomy" id="34275"/>
    <lineage>
        <taxon>Eukaryota</taxon>
        <taxon>Viridiplantae</taxon>
        <taxon>Streptophyta</taxon>
        <taxon>Embryophyta</taxon>
        <taxon>Tracheophyta</taxon>
        <taxon>Spermatophyta</taxon>
        <taxon>Magnoliopsida</taxon>
        <taxon>eudicotyledons</taxon>
        <taxon>Gunneridae</taxon>
        <taxon>Pentapetalae</taxon>
        <taxon>rosids</taxon>
        <taxon>malvids</taxon>
        <taxon>Malvales</taxon>
        <taxon>Malvaceae</taxon>
        <taxon>Malvoideae</taxon>
        <taxon>Gossypium</taxon>
    </lineage>
</organism>
<protein>
    <submittedName>
        <fullName evidence="2">Uncharacterized protein</fullName>
    </submittedName>
</protein>
<keyword evidence="1" id="KW-0472">Membrane</keyword>
<evidence type="ECO:0000313" key="3">
    <source>
        <dbReference type="Proteomes" id="UP000323597"/>
    </source>
</evidence>
<proteinExistence type="predicted"/>
<accession>A0A5D2W2T3</accession>
<dbReference type="Proteomes" id="UP000323597">
    <property type="component" value="Chromosome D01"/>
</dbReference>
<keyword evidence="1" id="KW-0812">Transmembrane</keyword>
<sequence>MASLRSRFHRPRRFRRRTLHTALGVRRGQRWRQRHAREDEAARVGRGGQRRPRVSLLLLKTFVCGLGLYWAGIIGLWVYFL</sequence>
<name>A0A5D2W2T3_GOSMU</name>
<keyword evidence="3" id="KW-1185">Reference proteome</keyword>
<keyword evidence="1" id="KW-1133">Transmembrane helix</keyword>
<gene>
    <name evidence="2" type="ORF">E1A91_D01G034600v1</name>
</gene>
<feature type="transmembrane region" description="Helical" evidence="1">
    <location>
        <begin position="56"/>
        <end position="80"/>
    </location>
</feature>